<dbReference type="AlphaFoldDB" id="A0AAV6PEG6"/>
<name>A0AAV6PEG6_SOLSE</name>
<accession>A0AAV6PEG6</accession>
<reference evidence="1 2" key="1">
    <citation type="journal article" date="2021" name="Sci. Rep.">
        <title>Chromosome anchoring in Senegalese sole (Solea senegalensis) reveals sex-associated markers and genome rearrangements in flatfish.</title>
        <authorList>
            <person name="Guerrero-Cozar I."/>
            <person name="Gomez-Garrido J."/>
            <person name="Berbel C."/>
            <person name="Martinez-Blanch J.F."/>
            <person name="Alioto T."/>
            <person name="Claros M.G."/>
            <person name="Gagnaire P.A."/>
            <person name="Manchado M."/>
        </authorList>
    </citation>
    <scope>NUCLEOTIDE SEQUENCE [LARGE SCALE GENOMIC DNA]</scope>
    <source>
        <strain evidence="1">Sse05_10M</strain>
    </source>
</reference>
<evidence type="ECO:0000313" key="2">
    <source>
        <dbReference type="Proteomes" id="UP000693946"/>
    </source>
</evidence>
<dbReference type="Proteomes" id="UP000693946">
    <property type="component" value="Unassembled WGS sequence"/>
</dbReference>
<protein>
    <submittedName>
        <fullName evidence="1">Uncharacterized protein</fullName>
    </submittedName>
</protein>
<proteinExistence type="predicted"/>
<evidence type="ECO:0000313" key="1">
    <source>
        <dbReference type="EMBL" id="KAG7454215.1"/>
    </source>
</evidence>
<gene>
    <name evidence="1" type="ORF">JOB18_024229</name>
</gene>
<keyword evidence="2" id="KW-1185">Reference proteome</keyword>
<sequence>MSKDYTCRSCGATVNTIKRIIEEINSLNEMCLQYTKSQLKASLQTKTELFETETEDVLKTLDDVDIHGTCSSSLSTEYYRKQYFEENFPFVHPQPIFWGIDENRKEQYSQYVPIKHTLTTLLKHTDVVEQGSTSENQSTPHILNDVCDGSIFKSIPLESGLTLKVMLYQDAFEVVQKKKHKLLGVYFTLADLEPFHRSTVDNLQLLLLCREADFKYCGHEKVFSQLITDLRELETNGLNISGNIVQATVFCIAGDNLGSHNIGGFTENVSTSQHFCRYCHVSELDHLEHHAPIRTVQEYNDTVQELQNGDASVVKGVKCNSVINSLTCFHVCQPGLPPCISHDLFEGVVAYDLAIYLNHFVKVKKFFTYSQPNRRIKQFR</sequence>
<dbReference type="EMBL" id="JAGKHQ010001617">
    <property type="protein sequence ID" value="KAG7454215.1"/>
    <property type="molecule type" value="Genomic_DNA"/>
</dbReference>
<organism evidence="1 2">
    <name type="scientific">Solea senegalensis</name>
    <name type="common">Senegalese sole</name>
    <dbReference type="NCBI Taxonomy" id="28829"/>
    <lineage>
        <taxon>Eukaryota</taxon>
        <taxon>Metazoa</taxon>
        <taxon>Chordata</taxon>
        <taxon>Craniata</taxon>
        <taxon>Vertebrata</taxon>
        <taxon>Euteleostomi</taxon>
        <taxon>Actinopterygii</taxon>
        <taxon>Neopterygii</taxon>
        <taxon>Teleostei</taxon>
        <taxon>Neoteleostei</taxon>
        <taxon>Acanthomorphata</taxon>
        <taxon>Carangaria</taxon>
        <taxon>Pleuronectiformes</taxon>
        <taxon>Pleuronectoidei</taxon>
        <taxon>Soleidae</taxon>
        <taxon>Solea</taxon>
    </lineage>
</organism>
<comment type="caution">
    <text evidence="1">The sequence shown here is derived from an EMBL/GenBank/DDBJ whole genome shotgun (WGS) entry which is preliminary data.</text>
</comment>